<evidence type="ECO:0000259" key="4">
    <source>
        <dbReference type="Pfam" id="PF09972"/>
    </source>
</evidence>
<dbReference type="EMBL" id="FQVW01000028">
    <property type="protein sequence ID" value="SHG36173.1"/>
    <property type="molecule type" value="Genomic_DNA"/>
</dbReference>
<feature type="transmembrane region" description="Helical" evidence="2">
    <location>
        <begin position="491"/>
        <end position="511"/>
    </location>
</feature>
<reference evidence="6 7" key="1">
    <citation type="submission" date="2016-11" db="EMBL/GenBank/DDBJ databases">
        <authorList>
            <person name="Jaros S."/>
            <person name="Januszkiewicz K."/>
            <person name="Wedrychowicz H."/>
        </authorList>
    </citation>
    <scope>NUCLEOTIDE SEQUENCE [LARGE SCALE GENOMIC DNA]</scope>
    <source>
        <strain evidence="6 7">IBRC-M 10683</strain>
    </source>
</reference>
<sequence>MKKICIILLMIPILFFFPLTIHADEELTIDKVEIYAEIDENGVMHVEEFFTYTFNDSFEGMTRQIESDVRNFEAFLIGNAPKQLEVEKDDDFFKIYSASENETKTVRYQYEVHGSIEKYVDVADMTYAFFDSSSETDLNNVDIWIQTPAKTITEDTNFFLHEDGVGSWQISNNQFHYSNPLLKKGKDSYIRVVFPANQLSDTVSLTKDKEMLDSILASEAEYELRVANLDKNISSLNPILIGLIVLTILIGIWLYMKHPARYRGNKSDDTLLRLVEDTDPLFVKFLDAYFLDSKGFLTNDSFLAALFSLKQRGIVTLEEVASERKEGDQTIRFTWKDSSGHDLDMADSYLYSWLFTEKDKQGEYFLLESLTAGEKASDKEKQKKAEKFQNHFKVWSEFVLARDAYYKVRTPFKPYPWLTILFTFVSFGLIYFSTTFYPISETEQLVIPIVVGALAIISVLFSKWKWVSVFYFPIALIVHTIGFTFTSATIFVILFYLLVFTVLIATPAYSYSNEEIQQLKYAIKRAKALFHKEQYPVEADPIKMEKRLEYAVVLGKGKQYAKLCRKVDFAENITPAFPLLYNPDIAITTFASHNIAIYTGTSGGTNSNTTSPTGGGGAGAF</sequence>
<feature type="chain" id="PRO_5012409348" evidence="3">
    <location>
        <begin position="24"/>
        <end position="621"/>
    </location>
</feature>
<dbReference type="OrthoDB" id="5507254at2"/>
<evidence type="ECO:0000313" key="6">
    <source>
        <dbReference type="EMBL" id="SHG36173.1"/>
    </source>
</evidence>
<keyword evidence="2" id="KW-0812">Transmembrane</keyword>
<evidence type="ECO:0000256" key="1">
    <source>
        <dbReference type="SAM" id="MobiDB-lite"/>
    </source>
</evidence>
<dbReference type="STRING" id="930117.SAMN05216225_102830"/>
<dbReference type="Pfam" id="PF20990">
    <property type="entry name" value="DUF2207_C"/>
    <property type="match status" value="1"/>
</dbReference>
<feature type="transmembrane region" description="Helical" evidence="2">
    <location>
        <begin position="445"/>
        <end position="462"/>
    </location>
</feature>
<dbReference type="InterPro" id="IPR048389">
    <property type="entry name" value="YciQ-like_C"/>
</dbReference>
<feature type="region of interest" description="Disordered" evidence="1">
    <location>
        <begin position="602"/>
        <end position="621"/>
    </location>
</feature>
<feature type="transmembrane region" description="Helical" evidence="2">
    <location>
        <begin position="236"/>
        <end position="256"/>
    </location>
</feature>
<keyword evidence="2" id="KW-1133">Transmembrane helix</keyword>
<proteinExistence type="predicted"/>
<dbReference type="Proteomes" id="UP000183988">
    <property type="component" value="Unassembled WGS sequence"/>
</dbReference>
<evidence type="ECO:0000256" key="3">
    <source>
        <dbReference type="SAM" id="SignalP"/>
    </source>
</evidence>
<dbReference type="AlphaFoldDB" id="A0A1M5J831"/>
<evidence type="ECO:0000259" key="5">
    <source>
        <dbReference type="Pfam" id="PF20990"/>
    </source>
</evidence>
<dbReference type="RefSeq" id="WP_072891035.1">
    <property type="nucleotide sequence ID" value="NZ_FQVW01000028.1"/>
</dbReference>
<gene>
    <name evidence="6" type="ORF">SAMN05216225_102830</name>
</gene>
<feature type="transmembrane region" description="Helical" evidence="2">
    <location>
        <begin position="469"/>
        <end position="485"/>
    </location>
</feature>
<keyword evidence="2" id="KW-0472">Membrane</keyword>
<feature type="domain" description="Predicted membrane protein YciQ-like C-terminal" evidence="5">
    <location>
        <begin position="290"/>
        <end position="562"/>
    </location>
</feature>
<keyword evidence="7" id="KW-1185">Reference proteome</keyword>
<feature type="signal peptide" evidence="3">
    <location>
        <begin position="1"/>
        <end position="23"/>
    </location>
</feature>
<dbReference type="InterPro" id="IPR018702">
    <property type="entry name" value="DUF2207"/>
</dbReference>
<keyword evidence="3" id="KW-0732">Signal</keyword>
<evidence type="ECO:0000256" key="2">
    <source>
        <dbReference type="SAM" id="Phobius"/>
    </source>
</evidence>
<name>A0A1M5J831_9BACI</name>
<protein>
    <submittedName>
        <fullName evidence="6">Predicted membrane protein</fullName>
    </submittedName>
</protein>
<feature type="transmembrane region" description="Helical" evidence="2">
    <location>
        <begin position="417"/>
        <end position="439"/>
    </location>
</feature>
<feature type="domain" description="DUF2207" evidence="4">
    <location>
        <begin position="28"/>
        <end position="194"/>
    </location>
</feature>
<evidence type="ECO:0000313" key="7">
    <source>
        <dbReference type="Proteomes" id="UP000183988"/>
    </source>
</evidence>
<organism evidence="6 7">
    <name type="scientific">Ornithinibacillus halophilus</name>
    <dbReference type="NCBI Taxonomy" id="930117"/>
    <lineage>
        <taxon>Bacteria</taxon>
        <taxon>Bacillati</taxon>
        <taxon>Bacillota</taxon>
        <taxon>Bacilli</taxon>
        <taxon>Bacillales</taxon>
        <taxon>Bacillaceae</taxon>
        <taxon>Ornithinibacillus</taxon>
    </lineage>
</organism>
<dbReference type="Pfam" id="PF09972">
    <property type="entry name" value="DUF2207"/>
    <property type="match status" value="1"/>
</dbReference>
<accession>A0A1M5J831</accession>